<reference evidence="2" key="1">
    <citation type="submission" date="2021-01" db="EMBL/GenBank/DDBJ databases">
        <title>Modified the classification status of verrucomicrobia.</title>
        <authorList>
            <person name="Feng X."/>
        </authorList>
    </citation>
    <scope>NUCLEOTIDE SEQUENCE</scope>
    <source>
        <strain evidence="2">KCTC 13126</strain>
    </source>
</reference>
<evidence type="ECO:0008006" key="4">
    <source>
        <dbReference type="Google" id="ProtNLM"/>
    </source>
</evidence>
<dbReference type="EMBL" id="JAENIL010000036">
    <property type="protein sequence ID" value="MBK1878819.1"/>
    <property type="molecule type" value="Genomic_DNA"/>
</dbReference>
<organism evidence="2 3">
    <name type="scientific">Pelagicoccus mobilis</name>
    <dbReference type="NCBI Taxonomy" id="415221"/>
    <lineage>
        <taxon>Bacteria</taxon>
        <taxon>Pseudomonadati</taxon>
        <taxon>Verrucomicrobiota</taxon>
        <taxon>Opitutia</taxon>
        <taxon>Puniceicoccales</taxon>
        <taxon>Pelagicoccaceae</taxon>
        <taxon>Pelagicoccus</taxon>
    </lineage>
</organism>
<proteinExistence type="predicted"/>
<keyword evidence="3" id="KW-1185">Reference proteome</keyword>
<protein>
    <recommendedName>
        <fullName evidence="4">DUF1579 domain-containing protein</fullName>
    </recommendedName>
</protein>
<accession>A0A934S0M4</accession>
<gene>
    <name evidence="2" type="ORF">JIN87_18195</name>
</gene>
<dbReference type="RefSeq" id="WP_200357033.1">
    <property type="nucleotide sequence ID" value="NZ_JAENIL010000036.1"/>
</dbReference>
<comment type="caution">
    <text evidence="2">The sequence shown here is derived from an EMBL/GenBank/DDBJ whole genome shotgun (WGS) entry which is preliminary data.</text>
</comment>
<name>A0A934S0M4_9BACT</name>
<evidence type="ECO:0000313" key="3">
    <source>
        <dbReference type="Proteomes" id="UP000617628"/>
    </source>
</evidence>
<feature type="chain" id="PRO_5037643210" description="DUF1579 domain-containing protein" evidence="1">
    <location>
        <begin position="20"/>
        <end position="175"/>
    </location>
</feature>
<dbReference type="AlphaFoldDB" id="A0A934S0M4"/>
<evidence type="ECO:0000313" key="2">
    <source>
        <dbReference type="EMBL" id="MBK1878819.1"/>
    </source>
</evidence>
<evidence type="ECO:0000256" key="1">
    <source>
        <dbReference type="SAM" id="SignalP"/>
    </source>
</evidence>
<keyword evidence="1" id="KW-0732">Signal</keyword>
<sequence>MKQTLQLALLLLFSTSLSANEATLHPKLEPFRPILGITYSGEFAQSTPDKPVIDVVRNERILNGQAIRSVHSLNNGAYGGETIYRWDEEKQRIVYHYFTTQGFMTTGTFKLQDGVFTAFEEVTGAANGIVAVRSSGSFTPEKMTVKSEYQSEDGSWTPGHTATYTPTPEAEIVFK</sequence>
<dbReference type="Proteomes" id="UP000617628">
    <property type="component" value="Unassembled WGS sequence"/>
</dbReference>
<feature type="signal peptide" evidence="1">
    <location>
        <begin position="1"/>
        <end position="19"/>
    </location>
</feature>